<keyword evidence="2" id="KW-0812">Transmembrane</keyword>
<gene>
    <name evidence="4" type="ORF">E5163_07350</name>
</gene>
<evidence type="ECO:0000256" key="1">
    <source>
        <dbReference type="SAM" id="MobiDB-lite"/>
    </source>
</evidence>
<evidence type="ECO:0000259" key="3">
    <source>
        <dbReference type="Pfam" id="PF13400"/>
    </source>
</evidence>
<feature type="domain" description="Putative Flp pilus-assembly TadG-like N-terminal" evidence="3">
    <location>
        <begin position="124"/>
        <end position="169"/>
    </location>
</feature>
<reference evidence="4 5" key="1">
    <citation type="journal article" date="2017" name="Int. J. Syst. Evol. Microbiol.">
        <title>Marinicauda algicola sp. nov., isolated from a marine red alga Rhodosorus marinus.</title>
        <authorList>
            <person name="Jeong S.E."/>
            <person name="Jeon S.H."/>
            <person name="Chun B.H."/>
            <person name="Kim D.W."/>
            <person name="Jeon C.O."/>
        </authorList>
    </citation>
    <scope>NUCLEOTIDE SEQUENCE [LARGE SCALE GENOMIC DNA]</scope>
    <source>
        <strain evidence="4 5">JCM 31718</strain>
    </source>
</reference>
<protein>
    <recommendedName>
        <fullName evidence="3">Putative Flp pilus-assembly TadG-like N-terminal domain-containing protein</fullName>
    </recommendedName>
</protein>
<dbReference type="InterPro" id="IPR028087">
    <property type="entry name" value="Tad_N"/>
</dbReference>
<organism evidence="4 5">
    <name type="scientific">Marinicauda algicola</name>
    <dbReference type="NCBI Taxonomy" id="2029849"/>
    <lineage>
        <taxon>Bacteria</taxon>
        <taxon>Pseudomonadati</taxon>
        <taxon>Pseudomonadota</taxon>
        <taxon>Alphaproteobacteria</taxon>
        <taxon>Maricaulales</taxon>
        <taxon>Maricaulaceae</taxon>
        <taxon>Marinicauda</taxon>
    </lineage>
</organism>
<feature type="transmembrane region" description="Helical" evidence="2">
    <location>
        <begin position="123"/>
        <end position="145"/>
    </location>
</feature>
<dbReference type="Proteomes" id="UP000308054">
    <property type="component" value="Unassembled WGS sequence"/>
</dbReference>
<proteinExistence type="predicted"/>
<feature type="region of interest" description="Disordered" evidence="1">
    <location>
        <begin position="1"/>
        <end position="29"/>
    </location>
</feature>
<accession>A0A4S2H114</accession>
<comment type="caution">
    <text evidence="4">The sequence shown here is derived from an EMBL/GenBank/DDBJ whole genome shotgun (WGS) entry which is preliminary data.</text>
</comment>
<keyword evidence="2" id="KW-0472">Membrane</keyword>
<evidence type="ECO:0000313" key="4">
    <source>
        <dbReference type="EMBL" id="TGY88941.1"/>
    </source>
</evidence>
<keyword evidence="5" id="KW-1185">Reference proteome</keyword>
<dbReference type="Pfam" id="PF13400">
    <property type="entry name" value="Tad"/>
    <property type="match status" value="1"/>
</dbReference>
<dbReference type="EMBL" id="SRXW01000002">
    <property type="protein sequence ID" value="TGY88941.1"/>
    <property type="molecule type" value="Genomic_DNA"/>
</dbReference>
<sequence length="515" mass="53652">MVASSGRAPARTTPAGLPPRAPLEKAARRWTGRRARVSLTGISLDEGRRLRRRPGSRRYHGLTRPAGFLSGGRVRAVSGADLEALRDIVPEALMNDTALPRTAATRPCGPVRRRLLRFLLERAGNVSVAFALALVPLVSAVGGAVDFAAMHDLKTRMQSAVDGAALDAAIRFGVNDPIDAGSVQRFFAANLQGQTVPSAGIERQDGLYTVSASFEHRTHFLGLIGIETLSATVVAQARPVPGEPVCLLALEPSDVGVYVNSDSRIDANCALHINSSSSKAAEINSRAHVATAANHVVGGVYTNSSSSLTPAATEDEVFPDPFAGRPLPSGVTTAGCDYIDYEVNSGSATLRPGRYCGLKVNSGATVTLNPGIYVIRGSTGLDINANSHVSGTGVSLYFADDAPLKVNSGASLSIQAPRTGETAGVAIFQTPSAAGAGILVNSHSTGTIEGLIYAPESLVTFNSDSSSSAPVHAMALIVGQLYVNSDSRLRIEIDPEEPNLPGVMTSGAMAARLVR</sequence>
<evidence type="ECO:0000313" key="5">
    <source>
        <dbReference type="Proteomes" id="UP000308054"/>
    </source>
</evidence>
<keyword evidence="2" id="KW-1133">Transmembrane helix</keyword>
<evidence type="ECO:0000256" key="2">
    <source>
        <dbReference type="SAM" id="Phobius"/>
    </source>
</evidence>
<dbReference type="AlphaFoldDB" id="A0A4S2H114"/>
<name>A0A4S2H114_9PROT</name>